<sequence>MWTFLHPNTLSSYYVSPVPDAEPLPTNGRTLNTLCATCTRTLRSPEWTLDSKKHLVDGRPHHPSFQALYEAAKAGCHICTLFWDAMHRNPPDDRRIVEFGSASQEMVLKFLEHPSNRRDIQLDVREICDWRLEIASFSEKENWHTRGSQYHDGQGWGSEDEVIPWIPLELDPASQTIFKKIENWISECLGNHKNCQNSASATARLPTRMLDVGPSDGSRVPFLLSDTHKLPPKDHKYIALTHRWPQPGEKMLTTTTNTLSERSRGISLNLLPKTFQDAILITRKLNIQYLWIDSLCIVQDSHKDWEQEAARMHLVYRDAYLTISADAGTAGCLIPRDPLAIRPCMLENSFGEPGIGVLPHPFGDFRASIDEGLLSTRGWIVQERLLSCRILHFAQHEVYWECITITASERHPSHPEKSFEAQFGTMKQLLKQIQLPLKVSTENQFSSELFTEYYDFIQHYTQREFTIATDKLPALSGIVQSVYEHLNPQVSFQESYLAGLWRQDLLAGLLWEVRPIDETGRFRNPDLRPKAPSWSWSSVDEEVVYMNARPPGDYLSHFSAQVVAADVVLTGVNPAGAVNSGRLVLKGALKRAFEEGDEMEKLALMMGAKMDLPIDDALEIEEMWLLRIFAWKDELTKREDRSNSASENSKDGSEHDERTRQGVTGRNEEVGADERGHADDTVSNSDENDGLSDVDDDFETDEWANALILVPAGEGTDYYRRVGLVSMWPNSVFTNEEEFEVTII</sequence>
<feature type="domain" description="Heterokaryon incompatibility" evidence="2">
    <location>
        <begin position="237"/>
        <end position="383"/>
    </location>
</feature>
<evidence type="ECO:0000313" key="4">
    <source>
        <dbReference type="Proteomes" id="UP000235786"/>
    </source>
</evidence>
<dbReference type="Pfam" id="PF06985">
    <property type="entry name" value="HET"/>
    <property type="match status" value="1"/>
</dbReference>
<evidence type="ECO:0000259" key="2">
    <source>
        <dbReference type="Pfam" id="PF06985"/>
    </source>
</evidence>
<feature type="region of interest" description="Disordered" evidence="1">
    <location>
        <begin position="639"/>
        <end position="696"/>
    </location>
</feature>
<proteinExistence type="predicted"/>
<dbReference type="PANTHER" id="PTHR33112">
    <property type="entry name" value="DOMAIN PROTEIN, PUTATIVE-RELATED"/>
    <property type="match status" value="1"/>
</dbReference>
<dbReference type="AlphaFoldDB" id="A0A2J6RLP9"/>
<dbReference type="PANTHER" id="PTHR33112:SF8">
    <property type="entry name" value="HETEROKARYON INCOMPATIBILITY DOMAIN-CONTAINING PROTEIN"/>
    <property type="match status" value="1"/>
</dbReference>
<reference evidence="3 4" key="1">
    <citation type="submission" date="2016-04" db="EMBL/GenBank/DDBJ databases">
        <title>A degradative enzymes factory behind the ericoid mycorrhizal symbiosis.</title>
        <authorList>
            <consortium name="DOE Joint Genome Institute"/>
            <person name="Martino E."/>
            <person name="Morin E."/>
            <person name="Grelet G."/>
            <person name="Kuo A."/>
            <person name="Kohler A."/>
            <person name="Daghino S."/>
            <person name="Barry K."/>
            <person name="Choi C."/>
            <person name="Cichocki N."/>
            <person name="Clum A."/>
            <person name="Copeland A."/>
            <person name="Hainaut M."/>
            <person name="Haridas S."/>
            <person name="Labutti K."/>
            <person name="Lindquist E."/>
            <person name="Lipzen A."/>
            <person name="Khouja H.-R."/>
            <person name="Murat C."/>
            <person name="Ohm R."/>
            <person name="Olson A."/>
            <person name="Spatafora J."/>
            <person name="Veneault-Fourrey C."/>
            <person name="Henrissat B."/>
            <person name="Grigoriev I."/>
            <person name="Martin F."/>
            <person name="Perotto S."/>
        </authorList>
    </citation>
    <scope>NUCLEOTIDE SEQUENCE [LARGE SCALE GENOMIC DNA]</scope>
    <source>
        <strain evidence="3 4">F</strain>
    </source>
</reference>
<dbReference type="EMBL" id="KZ613946">
    <property type="protein sequence ID" value="PMD39428.1"/>
    <property type="molecule type" value="Genomic_DNA"/>
</dbReference>
<evidence type="ECO:0000256" key="1">
    <source>
        <dbReference type="SAM" id="MobiDB-lite"/>
    </source>
</evidence>
<dbReference type="Proteomes" id="UP000235786">
    <property type="component" value="Unassembled WGS sequence"/>
</dbReference>
<organism evidence="3 4">
    <name type="scientific">Hyaloscypha variabilis (strain UAMH 11265 / GT02V1 / F)</name>
    <name type="common">Meliniomyces variabilis</name>
    <dbReference type="NCBI Taxonomy" id="1149755"/>
    <lineage>
        <taxon>Eukaryota</taxon>
        <taxon>Fungi</taxon>
        <taxon>Dikarya</taxon>
        <taxon>Ascomycota</taxon>
        <taxon>Pezizomycotina</taxon>
        <taxon>Leotiomycetes</taxon>
        <taxon>Helotiales</taxon>
        <taxon>Hyaloscyphaceae</taxon>
        <taxon>Hyaloscypha</taxon>
        <taxon>Hyaloscypha variabilis</taxon>
    </lineage>
</organism>
<protein>
    <submittedName>
        <fullName evidence="3">HET-domain-containing protein</fullName>
    </submittedName>
</protein>
<accession>A0A2J6RLP9</accession>
<dbReference type="InterPro" id="IPR010730">
    <property type="entry name" value="HET"/>
</dbReference>
<dbReference type="OrthoDB" id="8300194at2759"/>
<feature type="compositionally biased region" description="Basic and acidic residues" evidence="1">
    <location>
        <begin position="639"/>
        <end position="680"/>
    </location>
</feature>
<name>A0A2J6RLP9_HYAVF</name>
<gene>
    <name evidence="3" type="ORF">L207DRAFT_512496</name>
</gene>
<evidence type="ECO:0000313" key="3">
    <source>
        <dbReference type="EMBL" id="PMD39428.1"/>
    </source>
</evidence>
<feature type="compositionally biased region" description="Acidic residues" evidence="1">
    <location>
        <begin position="686"/>
        <end position="696"/>
    </location>
</feature>
<keyword evidence="4" id="KW-1185">Reference proteome</keyword>